<dbReference type="EMBL" id="KB305732">
    <property type="protein sequence ID" value="ELU00793.1"/>
    <property type="molecule type" value="Genomic_DNA"/>
</dbReference>
<keyword evidence="16" id="KW-1185">Reference proteome</keyword>
<evidence type="ECO:0000256" key="11">
    <source>
        <dbReference type="ARBA" id="ARBA00023180"/>
    </source>
</evidence>
<dbReference type="OrthoDB" id="427096at2759"/>
<keyword evidence="8" id="KW-1133">Transmembrane helix</keyword>
<dbReference type="PANTHER" id="PTHR48438">
    <property type="entry name" value="ALPHA-(1,3)-FUCOSYLTRANSFERASE C-RELATED"/>
    <property type="match status" value="1"/>
</dbReference>
<evidence type="ECO:0000256" key="6">
    <source>
        <dbReference type="ARBA" id="ARBA00022692"/>
    </source>
</evidence>
<dbReference type="GO" id="GO:0032580">
    <property type="term" value="C:Golgi cisterna membrane"/>
    <property type="evidence" value="ECO:0007669"/>
    <property type="project" value="UniProtKB-SubCell"/>
</dbReference>
<dbReference type="EC" id="2.4.1.-" evidence="12"/>
<feature type="domain" description="Fucosyltransferase C-terminal" evidence="13">
    <location>
        <begin position="63"/>
        <end position="239"/>
    </location>
</feature>
<evidence type="ECO:0000256" key="8">
    <source>
        <dbReference type="ARBA" id="ARBA00022989"/>
    </source>
</evidence>
<keyword evidence="11" id="KW-0325">Glycoprotein</keyword>
<evidence type="ECO:0000313" key="14">
    <source>
        <dbReference type="EMBL" id="ELU00793.1"/>
    </source>
</evidence>
<dbReference type="GO" id="GO:0008417">
    <property type="term" value="F:fucosyltransferase activity"/>
    <property type="evidence" value="ECO:0007669"/>
    <property type="project" value="InterPro"/>
</dbReference>
<dbReference type="FunFam" id="3.40.50.11660:FF:000002">
    <property type="entry name" value="Alpha-(1,3)-fucosyltransferase"/>
    <property type="match status" value="1"/>
</dbReference>
<comment type="similarity">
    <text evidence="3 12">Belongs to the glycosyltransferase 10 family.</text>
</comment>
<evidence type="ECO:0000256" key="2">
    <source>
        <dbReference type="ARBA" id="ARBA00004922"/>
    </source>
</evidence>
<protein>
    <recommendedName>
        <fullName evidence="12">Fucosyltransferase</fullName>
        <ecNumber evidence="12">2.4.1.-</ecNumber>
    </recommendedName>
</protein>
<comment type="subcellular location">
    <subcellularLocation>
        <location evidence="1">Golgi apparatus membrane</location>
        <topology evidence="1">Single-pass type II membrane protein</topology>
    </subcellularLocation>
    <subcellularLocation>
        <location evidence="12">Golgi apparatus</location>
        <location evidence="12">Golgi stack membrane</location>
        <topology evidence="12">Single-pass type II membrane protein</topology>
    </subcellularLocation>
</comment>
<dbReference type="InterPro" id="IPR038577">
    <property type="entry name" value="GT10-like_C_sf"/>
</dbReference>
<keyword evidence="7" id="KW-0735">Signal-anchor</keyword>
<reference evidence="16" key="1">
    <citation type="submission" date="2012-12" db="EMBL/GenBank/DDBJ databases">
        <authorList>
            <person name="Hellsten U."/>
            <person name="Grimwood J."/>
            <person name="Chapman J.A."/>
            <person name="Shapiro H."/>
            <person name="Aerts A."/>
            <person name="Otillar R.P."/>
            <person name="Terry A.Y."/>
            <person name="Boore J.L."/>
            <person name="Simakov O."/>
            <person name="Marletaz F."/>
            <person name="Cho S.-J."/>
            <person name="Edsinger-Gonzales E."/>
            <person name="Havlak P."/>
            <person name="Kuo D.-H."/>
            <person name="Larsson T."/>
            <person name="Lv J."/>
            <person name="Arendt D."/>
            <person name="Savage R."/>
            <person name="Osoegawa K."/>
            <person name="de Jong P."/>
            <person name="Lindberg D.R."/>
            <person name="Seaver E.C."/>
            <person name="Weisblat D.A."/>
            <person name="Putnam N.H."/>
            <person name="Grigoriev I.V."/>
            <person name="Rokhsar D.S."/>
        </authorList>
    </citation>
    <scope>NUCLEOTIDE SEQUENCE</scope>
    <source>
        <strain evidence="16">I ESC-2004</strain>
    </source>
</reference>
<evidence type="ECO:0000256" key="7">
    <source>
        <dbReference type="ARBA" id="ARBA00022968"/>
    </source>
</evidence>
<evidence type="ECO:0000256" key="10">
    <source>
        <dbReference type="ARBA" id="ARBA00023136"/>
    </source>
</evidence>
<keyword evidence="5 12" id="KW-0808">Transferase</keyword>
<evidence type="ECO:0000256" key="12">
    <source>
        <dbReference type="RuleBase" id="RU003832"/>
    </source>
</evidence>
<evidence type="ECO:0000259" key="13">
    <source>
        <dbReference type="Pfam" id="PF00852"/>
    </source>
</evidence>
<dbReference type="Proteomes" id="UP000014760">
    <property type="component" value="Unassembled WGS sequence"/>
</dbReference>
<dbReference type="UniPathway" id="UPA00378"/>
<keyword evidence="9 12" id="KW-0333">Golgi apparatus</keyword>
<dbReference type="PANTHER" id="PTHR48438:SF1">
    <property type="entry name" value="ALPHA-(1,3)-FUCOSYLTRANSFERASE C-RELATED"/>
    <property type="match status" value="1"/>
</dbReference>
<dbReference type="AlphaFoldDB" id="R7UAF0"/>
<dbReference type="HOGENOM" id="CLU_032075_5_1_1"/>
<dbReference type="InterPro" id="IPR055270">
    <property type="entry name" value="Glyco_tran_10_C"/>
</dbReference>
<dbReference type="Pfam" id="PF00852">
    <property type="entry name" value="Glyco_transf_10"/>
    <property type="match status" value="1"/>
</dbReference>
<keyword evidence="6 12" id="KW-0812">Transmembrane</keyword>
<dbReference type="EnsemblMetazoa" id="CapteT99091">
    <property type="protein sequence ID" value="CapteP99091"/>
    <property type="gene ID" value="CapteG99091"/>
</dbReference>
<comment type="pathway">
    <text evidence="2">Protein modification; protein glycosylation.</text>
</comment>
<sequence>WIFFETESPFRTWNSFRWYNVTIWDQMNLTVTYAPDSDITYEMYGVTCSKTTKNLEPKNYALSKKNIALWAVSDCLSSGRMAYVKELQKHYPVDIYGKCNKKLLCGGHFAINKDCSNPFFEKYKFYLAFENSYCKSYYKEKAVKTMPLETIPVVLGLPNYTEILGEGTHINVRDFKSPKELADHLHKLSADDNAYNEIMHKKLQMKCTSNYKHTNMLCDMCKELHDRKGQQSTLPDMRKVWGVKENCANSREFFKEIDGGSLGEFKISPVYEMHEIK</sequence>
<name>R7UAF0_CAPTE</name>
<keyword evidence="4 12" id="KW-0328">Glycosyltransferase</keyword>
<dbReference type="Gene3D" id="3.40.50.11660">
    <property type="entry name" value="Glycosyl transferase family 10, C-terminal domain"/>
    <property type="match status" value="1"/>
</dbReference>
<evidence type="ECO:0000256" key="5">
    <source>
        <dbReference type="ARBA" id="ARBA00022679"/>
    </source>
</evidence>
<reference evidence="14 16" key="2">
    <citation type="journal article" date="2013" name="Nature">
        <title>Insights into bilaterian evolution from three spiralian genomes.</title>
        <authorList>
            <person name="Simakov O."/>
            <person name="Marletaz F."/>
            <person name="Cho S.J."/>
            <person name="Edsinger-Gonzales E."/>
            <person name="Havlak P."/>
            <person name="Hellsten U."/>
            <person name="Kuo D.H."/>
            <person name="Larsson T."/>
            <person name="Lv J."/>
            <person name="Arendt D."/>
            <person name="Savage R."/>
            <person name="Osoegawa K."/>
            <person name="de Jong P."/>
            <person name="Grimwood J."/>
            <person name="Chapman J.A."/>
            <person name="Shapiro H."/>
            <person name="Aerts A."/>
            <person name="Otillar R.P."/>
            <person name="Terry A.Y."/>
            <person name="Boore J.L."/>
            <person name="Grigoriev I.V."/>
            <person name="Lindberg D.R."/>
            <person name="Seaver E.C."/>
            <person name="Weisblat D.A."/>
            <person name="Putnam N.H."/>
            <person name="Rokhsar D.S."/>
        </authorList>
    </citation>
    <scope>NUCLEOTIDE SEQUENCE</scope>
    <source>
        <strain evidence="14 16">I ESC-2004</strain>
    </source>
</reference>
<dbReference type="InterPro" id="IPR001503">
    <property type="entry name" value="Glyco_trans_10"/>
</dbReference>
<dbReference type="OMA" id="DEECANK"/>
<dbReference type="GO" id="GO:0000139">
    <property type="term" value="C:Golgi membrane"/>
    <property type="evidence" value="ECO:0007669"/>
    <property type="project" value="UniProtKB-SubCell"/>
</dbReference>
<reference evidence="15" key="3">
    <citation type="submission" date="2015-06" db="UniProtKB">
        <authorList>
            <consortium name="EnsemblMetazoa"/>
        </authorList>
    </citation>
    <scope>IDENTIFICATION</scope>
</reference>
<dbReference type="SUPFAM" id="SSF53756">
    <property type="entry name" value="UDP-Glycosyltransferase/glycogen phosphorylase"/>
    <property type="match status" value="1"/>
</dbReference>
<evidence type="ECO:0000313" key="16">
    <source>
        <dbReference type="Proteomes" id="UP000014760"/>
    </source>
</evidence>
<organism evidence="14">
    <name type="scientific">Capitella teleta</name>
    <name type="common">Polychaete worm</name>
    <dbReference type="NCBI Taxonomy" id="283909"/>
    <lineage>
        <taxon>Eukaryota</taxon>
        <taxon>Metazoa</taxon>
        <taxon>Spiralia</taxon>
        <taxon>Lophotrochozoa</taxon>
        <taxon>Annelida</taxon>
        <taxon>Polychaeta</taxon>
        <taxon>Sedentaria</taxon>
        <taxon>Scolecida</taxon>
        <taxon>Capitellidae</taxon>
        <taxon>Capitella</taxon>
    </lineage>
</organism>
<gene>
    <name evidence="14" type="ORF">CAPTEDRAFT_99091</name>
</gene>
<feature type="non-terminal residue" evidence="14">
    <location>
        <position position="1"/>
    </location>
</feature>
<proteinExistence type="inferred from homology"/>
<evidence type="ECO:0000256" key="4">
    <source>
        <dbReference type="ARBA" id="ARBA00022676"/>
    </source>
</evidence>
<accession>R7UAF0</accession>
<dbReference type="EMBL" id="AMQN01009574">
    <property type="status" value="NOT_ANNOTATED_CDS"/>
    <property type="molecule type" value="Genomic_DNA"/>
</dbReference>
<evidence type="ECO:0000256" key="3">
    <source>
        <dbReference type="ARBA" id="ARBA00008919"/>
    </source>
</evidence>
<evidence type="ECO:0000256" key="9">
    <source>
        <dbReference type="ARBA" id="ARBA00023034"/>
    </source>
</evidence>
<evidence type="ECO:0000256" key="1">
    <source>
        <dbReference type="ARBA" id="ARBA00004323"/>
    </source>
</evidence>
<keyword evidence="10" id="KW-0472">Membrane</keyword>
<evidence type="ECO:0000313" key="15">
    <source>
        <dbReference type="EnsemblMetazoa" id="CapteP99091"/>
    </source>
</evidence>